<dbReference type="Proteomes" id="UP000239425">
    <property type="component" value="Unassembled WGS sequence"/>
</dbReference>
<sequence>MKILLCTSFIMTTLSGMFLFHVKYQVLALEHEYQTTQLHCAQLQEDISVLQSHWCYLTRPERIEALITQHWPHWVKLAPQQVVCWPKIICAQSESGSYSDAHL</sequence>
<evidence type="ECO:0000313" key="2">
    <source>
        <dbReference type="Proteomes" id="UP000239425"/>
    </source>
</evidence>
<proteinExistence type="predicted"/>
<dbReference type="EMBL" id="PHHC01000079">
    <property type="protein sequence ID" value="PPE04002.1"/>
    <property type="molecule type" value="Genomic_DNA"/>
</dbReference>
<dbReference type="GO" id="GO:0051301">
    <property type="term" value="P:cell division"/>
    <property type="evidence" value="ECO:0007669"/>
    <property type="project" value="UniProtKB-KW"/>
</dbReference>
<keyword evidence="1" id="KW-0132">Cell division</keyword>
<evidence type="ECO:0000313" key="1">
    <source>
        <dbReference type="EMBL" id="PPE04002.1"/>
    </source>
</evidence>
<organism evidence="1 2">
    <name type="scientific">Holospora curviuscula</name>
    <dbReference type="NCBI Taxonomy" id="1082868"/>
    <lineage>
        <taxon>Bacteria</taxon>
        <taxon>Pseudomonadati</taxon>
        <taxon>Pseudomonadota</taxon>
        <taxon>Alphaproteobacteria</taxon>
        <taxon>Holosporales</taxon>
        <taxon>Holosporaceae</taxon>
        <taxon>Holospora</taxon>
    </lineage>
</organism>
<accession>A0A2S5R9Y3</accession>
<comment type="caution">
    <text evidence="1">The sequence shown here is derived from an EMBL/GenBank/DDBJ whole genome shotgun (WGS) entry which is preliminary data.</text>
</comment>
<dbReference type="RefSeq" id="WP_104206621.1">
    <property type="nucleotide sequence ID" value="NZ_PHHC01000079.1"/>
</dbReference>
<gene>
    <name evidence="1" type="ORF">HCUR_00537</name>
</gene>
<dbReference type="AlphaFoldDB" id="A0A2S5R9Y3"/>
<name>A0A2S5R9Y3_9PROT</name>
<keyword evidence="2" id="KW-1185">Reference proteome</keyword>
<keyword evidence="1" id="KW-0131">Cell cycle</keyword>
<reference evidence="1 2" key="1">
    <citation type="submission" date="2017-11" db="EMBL/GenBank/DDBJ databases">
        <title>Comparative genomic analysis of Holospora spp., intranuclear symbionts of paramecia.</title>
        <authorList>
            <person name="Garushyants S.K."/>
            <person name="Beliavskaya A."/>
            <person name="Malko D.B."/>
            <person name="Logacheva M.D."/>
            <person name="Rautian M.S."/>
            <person name="Gelfand M.S."/>
        </authorList>
    </citation>
    <scope>NUCLEOTIDE SEQUENCE [LARGE SCALE GENOMIC DNA]</scope>
    <source>
        <strain evidence="2">02AZ16</strain>
    </source>
</reference>
<protein>
    <submittedName>
        <fullName evidence="1">Cell division protein FtsL</fullName>
    </submittedName>
</protein>